<keyword evidence="2" id="KW-0472">Membrane</keyword>
<dbReference type="EMBL" id="JACIJM010000003">
    <property type="protein sequence ID" value="MBB5721662.1"/>
    <property type="molecule type" value="Genomic_DNA"/>
</dbReference>
<feature type="compositionally biased region" description="Acidic residues" evidence="1">
    <location>
        <begin position="58"/>
        <end position="75"/>
    </location>
</feature>
<evidence type="ECO:0000256" key="2">
    <source>
        <dbReference type="SAM" id="Phobius"/>
    </source>
</evidence>
<gene>
    <name evidence="3" type="ORF">FHS72_001274</name>
</gene>
<evidence type="ECO:0000256" key="1">
    <source>
        <dbReference type="SAM" id="MobiDB-lite"/>
    </source>
</evidence>
<sequence>MKYPHIKIAALKAAIILVPCWTTAWLTDKMVYVVPMLAATAIFAGTFDQQNTRRRIDDDTDGDGQDIETEITDIG</sequence>
<keyword evidence="2" id="KW-1133">Transmembrane helix</keyword>
<feature type="region of interest" description="Disordered" evidence="1">
    <location>
        <begin position="54"/>
        <end position="75"/>
    </location>
</feature>
<feature type="transmembrane region" description="Helical" evidence="2">
    <location>
        <begin position="30"/>
        <end position="47"/>
    </location>
</feature>
<keyword evidence="4" id="KW-1185">Reference proteome</keyword>
<dbReference type="RefSeq" id="WP_183527226.1">
    <property type="nucleotide sequence ID" value="NZ_JACIJM010000003.1"/>
</dbReference>
<name>A0A7W9BJF1_9RHOB</name>
<protein>
    <submittedName>
        <fullName evidence="3">Uncharacterized protein</fullName>
    </submittedName>
</protein>
<proteinExistence type="predicted"/>
<dbReference type="Proteomes" id="UP000535415">
    <property type="component" value="Unassembled WGS sequence"/>
</dbReference>
<organism evidence="3 4">
    <name type="scientific">Yoonia ponticola</name>
    <dbReference type="NCBI Taxonomy" id="1524255"/>
    <lineage>
        <taxon>Bacteria</taxon>
        <taxon>Pseudomonadati</taxon>
        <taxon>Pseudomonadota</taxon>
        <taxon>Alphaproteobacteria</taxon>
        <taxon>Rhodobacterales</taxon>
        <taxon>Paracoccaceae</taxon>
        <taxon>Yoonia</taxon>
    </lineage>
</organism>
<keyword evidence="2" id="KW-0812">Transmembrane</keyword>
<evidence type="ECO:0000313" key="4">
    <source>
        <dbReference type="Proteomes" id="UP000535415"/>
    </source>
</evidence>
<comment type="caution">
    <text evidence="3">The sequence shown here is derived from an EMBL/GenBank/DDBJ whole genome shotgun (WGS) entry which is preliminary data.</text>
</comment>
<evidence type="ECO:0000313" key="3">
    <source>
        <dbReference type="EMBL" id="MBB5721662.1"/>
    </source>
</evidence>
<dbReference type="AlphaFoldDB" id="A0A7W9BJF1"/>
<accession>A0A7W9BJF1</accession>
<reference evidence="3 4" key="1">
    <citation type="submission" date="2020-08" db="EMBL/GenBank/DDBJ databases">
        <title>Genomic Encyclopedia of Type Strains, Phase IV (KMG-IV): sequencing the most valuable type-strain genomes for metagenomic binning, comparative biology and taxonomic classification.</title>
        <authorList>
            <person name="Goeker M."/>
        </authorList>
    </citation>
    <scope>NUCLEOTIDE SEQUENCE [LARGE SCALE GENOMIC DNA]</scope>
    <source>
        <strain evidence="3 4">DSM 101064</strain>
    </source>
</reference>